<evidence type="ECO:0000256" key="2">
    <source>
        <dbReference type="ARBA" id="ARBA00010139"/>
    </source>
</evidence>
<organism evidence="8 9">
    <name type="scientific">Coniophora puteana (strain RWD-64-598)</name>
    <name type="common">Brown rot fungus</name>
    <dbReference type="NCBI Taxonomy" id="741705"/>
    <lineage>
        <taxon>Eukaryota</taxon>
        <taxon>Fungi</taxon>
        <taxon>Dikarya</taxon>
        <taxon>Basidiomycota</taxon>
        <taxon>Agaricomycotina</taxon>
        <taxon>Agaricomycetes</taxon>
        <taxon>Agaricomycetidae</taxon>
        <taxon>Boletales</taxon>
        <taxon>Coniophorineae</taxon>
        <taxon>Coniophoraceae</taxon>
        <taxon>Coniophora</taxon>
    </lineage>
</organism>
<gene>
    <name evidence="8" type="ORF">CONPUDRAFT_167735</name>
</gene>
<dbReference type="InterPro" id="IPR050775">
    <property type="entry name" value="FAD-binding_Monooxygenases"/>
</dbReference>
<keyword evidence="7 8" id="KW-0503">Monooxygenase</keyword>
<dbReference type="OrthoDB" id="66881at2759"/>
<evidence type="ECO:0000256" key="3">
    <source>
        <dbReference type="ARBA" id="ARBA00022630"/>
    </source>
</evidence>
<dbReference type="Gene3D" id="3.50.50.60">
    <property type="entry name" value="FAD/NAD(P)-binding domain"/>
    <property type="match status" value="2"/>
</dbReference>
<comment type="similarity">
    <text evidence="2">Belongs to the FAD-binding monooxygenase family.</text>
</comment>
<dbReference type="SUPFAM" id="SSF51905">
    <property type="entry name" value="FAD/NAD(P)-binding domain"/>
    <property type="match status" value="1"/>
</dbReference>
<name>A0A5M3MEB2_CONPW</name>
<dbReference type="Proteomes" id="UP000053558">
    <property type="component" value="Unassembled WGS sequence"/>
</dbReference>
<dbReference type="OMA" id="VKKDCAF"/>
<evidence type="ECO:0000313" key="9">
    <source>
        <dbReference type="Proteomes" id="UP000053558"/>
    </source>
</evidence>
<dbReference type="GO" id="GO:0050660">
    <property type="term" value="F:flavin adenine dinucleotide binding"/>
    <property type="evidence" value="ECO:0007669"/>
    <property type="project" value="InterPro"/>
</dbReference>
<dbReference type="GeneID" id="19205844"/>
<dbReference type="GO" id="GO:0004499">
    <property type="term" value="F:N,N-dimethylaniline monooxygenase activity"/>
    <property type="evidence" value="ECO:0007669"/>
    <property type="project" value="InterPro"/>
</dbReference>
<keyword evidence="4" id="KW-0274">FAD</keyword>
<keyword evidence="9" id="KW-1185">Reference proteome</keyword>
<dbReference type="KEGG" id="cput:CONPUDRAFT_167735"/>
<proteinExistence type="inferred from homology"/>
<dbReference type="PANTHER" id="PTHR43098:SF3">
    <property type="entry name" value="L-ORNITHINE N(5)-MONOOXYGENASE-RELATED"/>
    <property type="match status" value="1"/>
</dbReference>
<dbReference type="GO" id="GO:0050661">
    <property type="term" value="F:NADP binding"/>
    <property type="evidence" value="ECO:0007669"/>
    <property type="project" value="InterPro"/>
</dbReference>
<dbReference type="InterPro" id="IPR020946">
    <property type="entry name" value="Flavin_mOase-like"/>
</dbReference>
<dbReference type="EMBL" id="JH711583">
    <property type="protein sequence ID" value="EIW77609.1"/>
    <property type="molecule type" value="Genomic_DNA"/>
</dbReference>
<dbReference type="Pfam" id="PF00743">
    <property type="entry name" value="FMO-like"/>
    <property type="match status" value="1"/>
</dbReference>
<reference evidence="9" key="1">
    <citation type="journal article" date="2012" name="Science">
        <title>The Paleozoic origin of enzymatic lignin decomposition reconstructed from 31 fungal genomes.</title>
        <authorList>
            <person name="Floudas D."/>
            <person name="Binder M."/>
            <person name="Riley R."/>
            <person name="Barry K."/>
            <person name="Blanchette R.A."/>
            <person name="Henrissat B."/>
            <person name="Martinez A.T."/>
            <person name="Otillar R."/>
            <person name="Spatafora J.W."/>
            <person name="Yadav J.S."/>
            <person name="Aerts A."/>
            <person name="Benoit I."/>
            <person name="Boyd A."/>
            <person name="Carlson A."/>
            <person name="Copeland A."/>
            <person name="Coutinho P.M."/>
            <person name="de Vries R.P."/>
            <person name="Ferreira P."/>
            <person name="Findley K."/>
            <person name="Foster B."/>
            <person name="Gaskell J."/>
            <person name="Glotzer D."/>
            <person name="Gorecki P."/>
            <person name="Heitman J."/>
            <person name="Hesse C."/>
            <person name="Hori C."/>
            <person name="Igarashi K."/>
            <person name="Jurgens J.A."/>
            <person name="Kallen N."/>
            <person name="Kersten P."/>
            <person name="Kohler A."/>
            <person name="Kuees U."/>
            <person name="Kumar T.K.A."/>
            <person name="Kuo A."/>
            <person name="LaButti K."/>
            <person name="Larrondo L.F."/>
            <person name="Lindquist E."/>
            <person name="Ling A."/>
            <person name="Lombard V."/>
            <person name="Lucas S."/>
            <person name="Lundell T."/>
            <person name="Martin R."/>
            <person name="McLaughlin D.J."/>
            <person name="Morgenstern I."/>
            <person name="Morin E."/>
            <person name="Murat C."/>
            <person name="Nagy L.G."/>
            <person name="Nolan M."/>
            <person name="Ohm R.A."/>
            <person name="Patyshakuliyeva A."/>
            <person name="Rokas A."/>
            <person name="Ruiz-Duenas F.J."/>
            <person name="Sabat G."/>
            <person name="Salamov A."/>
            <person name="Samejima M."/>
            <person name="Schmutz J."/>
            <person name="Slot J.C."/>
            <person name="St John F."/>
            <person name="Stenlid J."/>
            <person name="Sun H."/>
            <person name="Sun S."/>
            <person name="Syed K."/>
            <person name="Tsang A."/>
            <person name="Wiebenga A."/>
            <person name="Young D."/>
            <person name="Pisabarro A."/>
            <person name="Eastwood D.C."/>
            <person name="Martin F."/>
            <person name="Cullen D."/>
            <person name="Grigoriev I.V."/>
            <person name="Hibbett D.S."/>
        </authorList>
    </citation>
    <scope>NUCLEOTIDE SEQUENCE [LARGE SCALE GENOMIC DNA]</scope>
    <source>
        <strain evidence="9">RWD-64-598 SS2</strain>
    </source>
</reference>
<keyword evidence="6" id="KW-0560">Oxidoreductase</keyword>
<sequence length="540" mass="60740">MTEETYDVIIVGGGFSGTYSLYKLTKCGFRCKLIEKGSGFGGTWYWNRYPGARVDTYVPLYELSIEELWKDWEWKEAYPSGEDLLTYFDHIDRKLGLRQHCLFNATVKSAHWDAHNHLWKVAAEGNTGIYKAKSRHIVLGVGSLSTPYIPKIKGLDRFAGKWAHTAQWPAEGIEFRNKRVGLIGTGASGVQVVQEVGPKAQELVVFQRTPNMAVPMRQRPLQSNDQALAKASYPETHQRRRHTFGTFDYDLNGRETNDDTDEQRELVYEELWDLGGFRPLIGGYIDVLSSKHANDLLYAFWRKKVCERISDNGKRAILAPETPPHPFGAKRVSLEQNYWEVMCQSNIDLVNVNEEPVIEVTATGVRTTRQEYEFDVIILATGFDGYTGSFLQIDIRGEGGRTIQEHWKDGVKSYLGTSIDQFPNLWYIYGPHGPAALNTAPVVAEIQTDWLAGLLEHLRNQSITKAVAKSTAADVYSRHVCDIAPPLVLQANSWYLGANVPGKMRAIRDYMGGVPAYISELAKEVEEGYPGFQTSGPETG</sequence>
<comment type="caution">
    <text evidence="8">The sequence shown here is derived from an EMBL/GenBank/DDBJ whole genome shotgun (WGS) entry which is preliminary data.</text>
</comment>
<accession>A0A5M3MEB2</accession>
<evidence type="ECO:0000256" key="6">
    <source>
        <dbReference type="ARBA" id="ARBA00023002"/>
    </source>
</evidence>
<evidence type="ECO:0000256" key="4">
    <source>
        <dbReference type="ARBA" id="ARBA00022827"/>
    </source>
</evidence>
<protein>
    <submittedName>
        <fullName evidence="8">Cyclohexanone monooxygenase</fullName>
    </submittedName>
</protein>
<dbReference type="AlphaFoldDB" id="A0A5M3MEB2"/>
<evidence type="ECO:0000313" key="8">
    <source>
        <dbReference type="EMBL" id="EIW77609.1"/>
    </source>
</evidence>
<keyword evidence="5" id="KW-0521">NADP</keyword>
<dbReference type="RefSeq" id="XP_007771998.1">
    <property type="nucleotide sequence ID" value="XM_007773808.1"/>
</dbReference>
<evidence type="ECO:0000256" key="7">
    <source>
        <dbReference type="ARBA" id="ARBA00023033"/>
    </source>
</evidence>
<keyword evidence="3" id="KW-0285">Flavoprotein</keyword>
<comment type="cofactor">
    <cofactor evidence="1">
        <name>FAD</name>
        <dbReference type="ChEBI" id="CHEBI:57692"/>
    </cofactor>
</comment>
<dbReference type="PANTHER" id="PTHR43098">
    <property type="entry name" value="L-ORNITHINE N(5)-MONOOXYGENASE-RELATED"/>
    <property type="match status" value="1"/>
</dbReference>
<dbReference type="InterPro" id="IPR036188">
    <property type="entry name" value="FAD/NAD-bd_sf"/>
</dbReference>
<evidence type="ECO:0000256" key="1">
    <source>
        <dbReference type="ARBA" id="ARBA00001974"/>
    </source>
</evidence>
<evidence type="ECO:0000256" key="5">
    <source>
        <dbReference type="ARBA" id="ARBA00022857"/>
    </source>
</evidence>